<keyword evidence="6 8" id="KW-1015">Disulfide bond</keyword>
<keyword evidence="5" id="KW-0106">Calcium</keyword>
<comment type="caution">
    <text evidence="8">Lacks conserved residue(s) required for the propagation of feature annotation.</text>
</comment>
<keyword evidence="2" id="KW-0964">Secreted</keyword>
<dbReference type="SMART" id="SM00179">
    <property type="entry name" value="EGF_CA"/>
    <property type="match status" value="2"/>
</dbReference>
<evidence type="ECO:0000313" key="11">
    <source>
        <dbReference type="EMBL" id="KAA8590437.1"/>
    </source>
</evidence>
<dbReference type="SUPFAM" id="SSF57535">
    <property type="entry name" value="Complement control module/SCR domain"/>
    <property type="match status" value="1"/>
</dbReference>
<dbReference type="InterPro" id="IPR035976">
    <property type="entry name" value="Sushi/SCR/CCP_sf"/>
</dbReference>
<accession>A0A5J5D8M0</accession>
<sequence>MWEPLSSSSFNISGNGGRRRVEGGGRRAEEELRSLKNPELHRDEHGGPVWDEERRGRRGDAVSPSRVLLFCSGVSLHPRPAELAAAGGEDAGGPRGVVPAGPALPQEEDERPTQQHHGDLQDRRLGRVFGIGHEIHFLCKPGYELIGPRTRVCLDSLRWSGQQPMCRPLNSSRDSLASFSPAAPASSFPVSAALSASSSSSSSTSSAASSPPPVSSTSPTSSSPPSSVRPSHCTHFLGSTRCTCDCVNTPGSFHCFCPDGYDLARDGRSCTDFDECENRMHNCTADQVCVNTYGGFQCAAVECPHVKNATYIKTSPMRCERNPCMLGDRACAQAPNSISFHFLSVVSNMSAPRVLFRVSAARVLGDTLRFGLAGGRGRGHFSVQRSGRQTGTLLLVTPIGGPATLEAEVEMSELERSNLLGRYLTKVTLFVSPYEF</sequence>
<keyword evidence="8" id="KW-0768">Sushi</keyword>
<evidence type="ECO:0000313" key="12">
    <source>
        <dbReference type="Proteomes" id="UP000327493"/>
    </source>
</evidence>
<feature type="disulfide bond" evidence="8">
    <location>
        <begin position="139"/>
        <end position="166"/>
    </location>
</feature>
<dbReference type="CDD" id="cd00033">
    <property type="entry name" value="CCP"/>
    <property type="match status" value="1"/>
</dbReference>
<evidence type="ECO:0000256" key="4">
    <source>
        <dbReference type="ARBA" id="ARBA00022737"/>
    </source>
</evidence>
<dbReference type="SUPFAM" id="SSF57196">
    <property type="entry name" value="EGF/Laminin"/>
    <property type="match status" value="1"/>
</dbReference>
<dbReference type="Pfam" id="PF07645">
    <property type="entry name" value="EGF_CA"/>
    <property type="match status" value="2"/>
</dbReference>
<evidence type="ECO:0000256" key="5">
    <source>
        <dbReference type="ARBA" id="ARBA00022837"/>
    </source>
</evidence>
<name>A0A5J5D8M0_9PERO</name>
<evidence type="ECO:0000256" key="3">
    <source>
        <dbReference type="ARBA" id="ARBA00022536"/>
    </source>
</evidence>
<dbReference type="InterPro" id="IPR049883">
    <property type="entry name" value="NOTCH1_EGF-like"/>
</dbReference>
<keyword evidence="3" id="KW-0245">EGF-like domain</keyword>
<dbReference type="PROSITE" id="PS50923">
    <property type="entry name" value="SUSHI"/>
    <property type="match status" value="1"/>
</dbReference>
<dbReference type="PANTHER" id="PTHR24034:SF197">
    <property type="entry name" value="FIBULIN-7-LIKE"/>
    <property type="match status" value="1"/>
</dbReference>
<evidence type="ECO:0000256" key="8">
    <source>
        <dbReference type="PROSITE-ProRule" id="PRU00302"/>
    </source>
</evidence>
<organism evidence="11 12">
    <name type="scientific">Etheostoma spectabile</name>
    <name type="common">orangethroat darter</name>
    <dbReference type="NCBI Taxonomy" id="54343"/>
    <lineage>
        <taxon>Eukaryota</taxon>
        <taxon>Metazoa</taxon>
        <taxon>Chordata</taxon>
        <taxon>Craniata</taxon>
        <taxon>Vertebrata</taxon>
        <taxon>Euteleostomi</taxon>
        <taxon>Actinopterygii</taxon>
        <taxon>Neopterygii</taxon>
        <taxon>Teleostei</taxon>
        <taxon>Neoteleostei</taxon>
        <taxon>Acanthomorphata</taxon>
        <taxon>Eupercaria</taxon>
        <taxon>Perciformes</taxon>
        <taxon>Percoidei</taxon>
        <taxon>Percidae</taxon>
        <taxon>Etheostomatinae</taxon>
        <taxon>Etheostoma</taxon>
    </lineage>
</organism>
<dbReference type="EMBL" id="VOFY01000008">
    <property type="protein sequence ID" value="KAA8590437.1"/>
    <property type="molecule type" value="Genomic_DNA"/>
</dbReference>
<dbReference type="SMART" id="SM00032">
    <property type="entry name" value="CCP"/>
    <property type="match status" value="1"/>
</dbReference>
<dbReference type="Pfam" id="PF00084">
    <property type="entry name" value="Sushi"/>
    <property type="match status" value="1"/>
</dbReference>
<feature type="region of interest" description="Disordered" evidence="9">
    <location>
        <begin position="84"/>
        <end position="121"/>
    </location>
</feature>
<protein>
    <recommendedName>
        <fullName evidence="10">Sushi domain-containing protein</fullName>
    </recommendedName>
</protein>
<gene>
    <name evidence="11" type="ORF">FQN60_014371</name>
</gene>
<feature type="region of interest" description="Disordered" evidence="9">
    <location>
        <begin position="1"/>
        <end position="62"/>
    </location>
</feature>
<dbReference type="InterPro" id="IPR001881">
    <property type="entry name" value="EGF-like_Ca-bd_dom"/>
</dbReference>
<feature type="compositionally biased region" description="Low complexity" evidence="9">
    <location>
        <begin position="96"/>
        <end position="105"/>
    </location>
</feature>
<dbReference type="CDD" id="cd00054">
    <property type="entry name" value="EGF_CA"/>
    <property type="match status" value="2"/>
</dbReference>
<evidence type="ECO:0000256" key="6">
    <source>
        <dbReference type="ARBA" id="ARBA00023157"/>
    </source>
</evidence>
<dbReference type="InterPro" id="IPR000436">
    <property type="entry name" value="Sushi_SCR_CCP_dom"/>
</dbReference>
<reference evidence="11 12" key="1">
    <citation type="submission" date="2019-08" db="EMBL/GenBank/DDBJ databases">
        <title>A chromosome-level genome assembly, high-density linkage maps, and genome scans reveal the genomic architecture of hybrid incompatibilities underlying speciation via character displacement in darters (Percidae: Etheostominae).</title>
        <authorList>
            <person name="Moran R.L."/>
            <person name="Catchen J.M."/>
            <person name="Fuller R.C."/>
        </authorList>
    </citation>
    <scope>NUCLEOTIDE SEQUENCE [LARGE SCALE GENOMIC DNA]</scope>
    <source>
        <strain evidence="11">EspeVRDwgs_2016</strain>
        <tissue evidence="11">Muscle</tissue>
    </source>
</reference>
<feature type="compositionally biased region" description="Low complexity" evidence="9">
    <location>
        <begin position="1"/>
        <end position="13"/>
    </location>
</feature>
<dbReference type="AlphaFoldDB" id="A0A5J5D8M0"/>
<keyword evidence="7" id="KW-0325">Glycoprotein</keyword>
<dbReference type="Gene3D" id="2.10.70.10">
    <property type="entry name" value="Complement Module, domain 1"/>
    <property type="match status" value="1"/>
</dbReference>
<keyword evidence="4" id="KW-0677">Repeat</keyword>
<feature type="domain" description="Sushi" evidence="10">
    <location>
        <begin position="107"/>
        <end position="168"/>
    </location>
</feature>
<dbReference type="Proteomes" id="UP000327493">
    <property type="component" value="Chromosome 8"/>
</dbReference>
<feature type="compositionally biased region" description="Low complexity" evidence="9">
    <location>
        <begin position="199"/>
        <end position="226"/>
    </location>
</feature>
<dbReference type="Gene3D" id="2.10.25.10">
    <property type="entry name" value="Laminin"/>
    <property type="match status" value="2"/>
</dbReference>
<comment type="caution">
    <text evidence="11">The sequence shown here is derived from an EMBL/GenBank/DDBJ whole genome shotgun (WGS) entry which is preliminary data.</text>
</comment>
<comment type="subcellular location">
    <subcellularLocation>
        <location evidence="1">Secreted</location>
    </subcellularLocation>
</comment>
<dbReference type="PANTHER" id="PTHR24034">
    <property type="entry name" value="EGF-LIKE DOMAIN-CONTAINING PROTEIN"/>
    <property type="match status" value="1"/>
</dbReference>
<keyword evidence="12" id="KW-1185">Reference proteome</keyword>
<dbReference type="GO" id="GO:0005509">
    <property type="term" value="F:calcium ion binding"/>
    <property type="evidence" value="ECO:0007669"/>
    <property type="project" value="InterPro"/>
</dbReference>
<dbReference type="InterPro" id="IPR055088">
    <property type="entry name" value="Fibulin_C"/>
</dbReference>
<dbReference type="InterPro" id="IPR050751">
    <property type="entry name" value="ECM_structural_protein"/>
</dbReference>
<dbReference type="GO" id="GO:0032502">
    <property type="term" value="P:developmental process"/>
    <property type="evidence" value="ECO:0007669"/>
    <property type="project" value="UniProtKB-ARBA"/>
</dbReference>
<proteinExistence type="predicted"/>
<feature type="compositionally biased region" description="Basic and acidic residues" evidence="9">
    <location>
        <begin position="111"/>
        <end position="121"/>
    </location>
</feature>
<evidence type="ECO:0000256" key="2">
    <source>
        <dbReference type="ARBA" id="ARBA00022525"/>
    </source>
</evidence>
<dbReference type="PROSITE" id="PS01187">
    <property type="entry name" value="EGF_CA"/>
    <property type="match status" value="1"/>
</dbReference>
<evidence type="ECO:0000259" key="10">
    <source>
        <dbReference type="PROSITE" id="PS50923"/>
    </source>
</evidence>
<dbReference type="GO" id="GO:0005576">
    <property type="term" value="C:extracellular region"/>
    <property type="evidence" value="ECO:0007669"/>
    <property type="project" value="UniProtKB-SubCell"/>
</dbReference>
<evidence type="ECO:0000256" key="9">
    <source>
        <dbReference type="SAM" id="MobiDB-lite"/>
    </source>
</evidence>
<feature type="region of interest" description="Disordered" evidence="9">
    <location>
        <begin position="199"/>
        <end position="229"/>
    </location>
</feature>
<dbReference type="InterPro" id="IPR018097">
    <property type="entry name" value="EGF_Ca-bd_CS"/>
</dbReference>
<evidence type="ECO:0000256" key="1">
    <source>
        <dbReference type="ARBA" id="ARBA00004613"/>
    </source>
</evidence>
<evidence type="ECO:0000256" key="7">
    <source>
        <dbReference type="ARBA" id="ARBA00023180"/>
    </source>
</evidence>
<feature type="compositionally biased region" description="Basic and acidic residues" evidence="9">
    <location>
        <begin position="19"/>
        <end position="60"/>
    </location>
</feature>
<dbReference type="Pfam" id="PF22914">
    <property type="entry name" value="Fibulin_C"/>
    <property type="match status" value="1"/>
</dbReference>